<organism evidence="1 2">
    <name type="scientific">Caenibius tardaugens NBRC 16725</name>
    <dbReference type="NCBI Taxonomy" id="1219035"/>
    <lineage>
        <taxon>Bacteria</taxon>
        <taxon>Pseudomonadati</taxon>
        <taxon>Pseudomonadota</taxon>
        <taxon>Alphaproteobacteria</taxon>
        <taxon>Sphingomonadales</taxon>
        <taxon>Erythrobacteraceae</taxon>
        <taxon>Caenibius</taxon>
    </lineage>
</organism>
<evidence type="ECO:0000313" key="1">
    <source>
        <dbReference type="EMBL" id="GAD47695.1"/>
    </source>
</evidence>
<accession>U2YHP7</accession>
<sequence>MANNLWLGALSAGKAANRPTVYSGPDGTFGFYYAVDTGALSIGTSVGWTDLTTVTGNAVLANLPTADPEVEGALWNNGGVLAVSEGAE</sequence>
<protein>
    <submittedName>
        <fullName evidence="1">Uncharacterized protein</fullName>
    </submittedName>
</protein>
<dbReference type="Proteomes" id="UP000016568">
    <property type="component" value="Unassembled WGS sequence"/>
</dbReference>
<reference evidence="1 2" key="1">
    <citation type="submission" date="2013-09" db="EMBL/GenBank/DDBJ databases">
        <title>Whole genome shotgun sequence of Novosphingobium tardaugens NBRC 16725.</title>
        <authorList>
            <person name="Isaki S."/>
            <person name="Hosoyama A."/>
            <person name="Tsuchikane K."/>
            <person name="Katsumata H."/>
            <person name="Ando Y."/>
            <person name="Yamazaki S."/>
            <person name="Fujita N."/>
        </authorList>
    </citation>
    <scope>NUCLEOTIDE SEQUENCE [LARGE SCALE GENOMIC DNA]</scope>
    <source>
        <strain evidence="1 2">NBRC 16725</strain>
    </source>
</reference>
<dbReference type="RefSeq" id="WP_021688602.1">
    <property type="nucleotide sequence ID" value="NZ_BASZ01000001.1"/>
</dbReference>
<name>U2YHP7_9SPHN</name>
<keyword evidence="2" id="KW-1185">Reference proteome</keyword>
<dbReference type="AlphaFoldDB" id="U2YHP7"/>
<comment type="caution">
    <text evidence="1">The sequence shown here is derived from an EMBL/GenBank/DDBJ whole genome shotgun (WGS) entry which is preliminary data.</text>
</comment>
<proteinExistence type="predicted"/>
<evidence type="ECO:0000313" key="2">
    <source>
        <dbReference type="Proteomes" id="UP000016568"/>
    </source>
</evidence>
<dbReference type="KEGG" id="ntd:EGO55_14805"/>
<dbReference type="EMBL" id="BASZ01000001">
    <property type="protein sequence ID" value="GAD47695.1"/>
    <property type="molecule type" value="Genomic_DNA"/>
</dbReference>
<gene>
    <name evidence="1" type="ORF">NT2_01_04680</name>
</gene>
<dbReference type="OrthoDB" id="7225334at2"/>